<reference evidence="2 3" key="1">
    <citation type="submission" date="2019-07" db="EMBL/GenBank/DDBJ databases">
        <title>Quadrisphaera sp. strain DD2A genome sequencing and assembly.</title>
        <authorList>
            <person name="Kim I."/>
        </authorList>
    </citation>
    <scope>NUCLEOTIDE SEQUENCE [LARGE SCALE GENOMIC DNA]</scope>
    <source>
        <strain evidence="2 3">DD2A</strain>
    </source>
</reference>
<dbReference type="Proteomes" id="UP000321234">
    <property type="component" value="Unassembled WGS sequence"/>
</dbReference>
<feature type="compositionally biased region" description="Low complexity" evidence="1">
    <location>
        <begin position="188"/>
        <end position="219"/>
    </location>
</feature>
<dbReference type="EMBL" id="VKAC01000005">
    <property type="protein sequence ID" value="TXR56352.1"/>
    <property type="molecule type" value="Genomic_DNA"/>
</dbReference>
<protein>
    <submittedName>
        <fullName evidence="2">Uncharacterized protein</fullName>
    </submittedName>
</protein>
<gene>
    <name evidence="2" type="ORF">FMM08_09600</name>
</gene>
<sequence>MPGDAAGASDGEDQLGELDPEGAGELDGEASDGELDDDGGPVTGALDPLPEGVVGPEGGEGLAPGPATPCVVVADGVVADALGELAAVGCSDADPEGDPVDDGEPDPVLSALAVAPGDAADEGLVVASGVLDSPPGASEADGGVVVVAQVDVTACSAGAHSDAVTAGVWSAWATAGTASTPRPDRPMTPRARAPRTTAVTGGLQGRGARAGSSAGSVGADPRREGTAGGTARAQDARSLPVREVRCGTPAITRRGRGASS</sequence>
<evidence type="ECO:0000256" key="1">
    <source>
        <dbReference type="SAM" id="MobiDB-lite"/>
    </source>
</evidence>
<dbReference type="AlphaFoldDB" id="A0A5C8ZET8"/>
<feature type="region of interest" description="Disordered" evidence="1">
    <location>
        <begin position="176"/>
        <end position="260"/>
    </location>
</feature>
<evidence type="ECO:0000313" key="2">
    <source>
        <dbReference type="EMBL" id="TXR56352.1"/>
    </source>
</evidence>
<proteinExistence type="predicted"/>
<name>A0A5C8ZET8_9ACTN</name>
<dbReference type="RefSeq" id="WP_147926145.1">
    <property type="nucleotide sequence ID" value="NZ_VKAC01000005.1"/>
</dbReference>
<keyword evidence="3" id="KW-1185">Reference proteome</keyword>
<feature type="compositionally biased region" description="Acidic residues" evidence="1">
    <location>
        <begin position="10"/>
        <end position="39"/>
    </location>
</feature>
<feature type="region of interest" description="Disordered" evidence="1">
    <location>
        <begin position="1"/>
        <end position="63"/>
    </location>
</feature>
<comment type="caution">
    <text evidence="2">The sequence shown here is derived from an EMBL/GenBank/DDBJ whole genome shotgun (WGS) entry which is preliminary data.</text>
</comment>
<accession>A0A5C8ZET8</accession>
<evidence type="ECO:0000313" key="3">
    <source>
        <dbReference type="Proteomes" id="UP000321234"/>
    </source>
</evidence>
<organism evidence="2 3">
    <name type="scientific">Quadrisphaera setariae</name>
    <dbReference type="NCBI Taxonomy" id="2593304"/>
    <lineage>
        <taxon>Bacteria</taxon>
        <taxon>Bacillati</taxon>
        <taxon>Actinomycetota</taxon>
        <taxon>Actinomycetes</taxon>
        <taxon>Kineosporiales</taxon>
        <taxon>Kineosporiaceae</taxon>
        <taxon>Quadrisphaera</taxon>
    </lineage>
</organism>